<feature type="region of interest" description="Disordered" evidence="1">
    <location>
        <begin position="351"/>
        <end position="405"/>
    </location>
</feature>
<evidence type="ECO:0000313" key="2">
    <source>
        <dbReference type="EMBL" id="GJT60261.1"/>
    </source>
</evidence>
<keyword evidence="3" id="KW-1185">Reference proteome</keyword>
<feature type="compositionally biased region" description="Basic and acidic residues" evidence="1">
    <location>
        <begin position="119"/>
        <end position="138"/>
    </location>
</feature>
<name>A0ABQ5FA13_9ASTR</name>
<dbReference type="Proteomes" id="UP001151760">
    <property type="component" value="Unassembled WGS sequence"/>
</dbReference>
<feature type="compositionally biased region" description="Basic residues" evidence="1">
    <location>
        <begin position="385"/>
        <end position="401"/>
    </location>
</feature>
<feature type="compositionally biased region" description="Basic and acidic residues" evidence="1">
    <location>
        <begin position="219"/>
        <end position="230"/>
    </location>
</feature>
<gene>
    <name evidence="2" type="ORF">Tco_1003794</name>
</gene>
<feature type="region of interest" description="Disordered" evidence="1">
    <location>
        <begin position="13"/>
        <end position="46"/>
    </location>
</feature>
<feature type="compositionally biased region" description="Basic and acidic residues" evidence="1">
    <location>
        <begin position="370"/>
        <end position="384"/>
    </location>
</feature>
<feature type="compositionally biased region" description="Polar residues" evidence="1">
    <location>
        <begin position="147"/>
        <end position="170"/>
    </location>
</feature>
<reference evidence="2" key="2">
    <citation type="submission" date="2022-01" db="EMBL/GenBank/DDBJ databases">
        <authorList>
            <person name="Yamashiro T."/>
            <person name="Shiraishi A."/>
            <person name="Satake H."/>
            <person name="Nakayama K."/>
        </authorList>
    </citation>
    <scope>NUCLEOTIDE SEQUENCE</scope>
</reference>
<reference evidence="2" key="1">
    <citation type="journal article" date="2022" name="Int. J. Mol. Sci.">
        <title>Draft Genome of Tanacetum Coccineum: Genomic Comparison of Closely Related Tanacetum-Family Plants.</title>
        <authorList>
            <person name="Yamashiro T."/>
            <person name="Shiraishi A."/>
            <person name="Nakayama K."/>
            <person name="Satake H."/>
        </authorList>
    </citation>
    <scope>NUCLEOTIDE SEQUENCE</scope>
</reference>
<evidence type="ECO:0000256" key="1">
    <source>
        <dbReference type="SAM" id="MobiDB-lite"/>
    </source>
</evidence>
<evidence type="ECO:0000313" key="3">
    <source>
        <dbReference type="Proteomes" id="UP001151760"/>
    </source>
</evidence>
<sequence>MIIPLLLYHSLSTQTNNQPSPGAEQHIPTPNESPLHAVHSHGSAEGSLKLNELTTLVTKLSERIGVLEDDLKKTKLTYSAAVTKLILRVKKLETKLKAGTARKRARVVLSEDDEDVEDDSSKQGRKLSDAEVQEKASTETEPIIQEVTPTEVIQDQGSSEKGNSEVSTAGATKGTASEVPVVSTAEVNISTAGRTVTYRRRSEEKRTRKDKGKAIMTEPEPKKKSKKELEQERLSFAEAIRLQEQMDEEQRAQIARDEEIARQWDEEEGQRAMSEAKSSKKIDWNDPSVIRYHALKMKPKTVAQARRNMVKYLKNQGNYKISDFKGMSYNEIRPIFEKVWDFNQHIEPMDLEHGSERMKSPEKIEEEDVDTQKEMKEVSKESGAKRKKSLPRKSTRSTVKRQKMELDDEKEDLKGYLDIVPREDVAEDVESLSTKYPIVDWKTYTLSENFMYYKIIRGDGSSKNYKILSEMLYDFDRQDIMELYRLVKERYSSSKPEGYDLMLWGDLHTLFEPDEESEIWMNQNEYNLISWSLCDLCGVHILLMQNGIAIHMLTEKKYPLSQEMLSKMLSKRLEVDHESTQAYELLKFIRSQV</sequence>
<feature type="region of interest" description="Disordered" evidence="1">
    <location>
        <begin position="193"/>
        <end position="230"/>
    </location>
</feature>
<dbReference type="EMBL" id="BQNB010017183">
    <property type="protein sequence ID" value="GJT60261.1"/>
    <property type="molecule type" value="Genomic_DNA"/>
</dbReference>
<comment type="caution">
    <text evidence="2">The sequence shown here is derived from an EMBL/GenBank/DDBJ whole genome shotgun (WGS) entry which is preliminary data.</text>
</comment>
<accession>A0ABQ5FA13</accession>
<organism evidence="2 3">
    <name type="scientific">Tanacetum coccineum</name>
    <dbReference type="NCBI Taxonomy" id="301880"/>
    <lineage>
        <taxon>Eukaryota</taxon>
        <taxon>Viridiplantae</taxon>
        <taxon>Streptophyta</taxon>
        <taxon>Embryophyta</taxon>
        <taxon>Tracheophyta</taxon>
        <taxon>Spermatophyta</taxon>
        <taxon>Magnoliopsida</taxon>
        <taxon>eudicotyledons</taxon>
        <taxon>Gunneridae</taxon>
        <taxon>Pentapetalae</taxon>
        <taxon>asterids</taxon>
        <taxon>campanulids</taxon>
        <taxon>Asterales</taxon>
        <taxon>Asteraceae</taxon>
        <taxon>Asteroideae</taxon>
        <taxon>Anthemideae</taxon>
        <taxon>Anthemidinae</taxon>
        <taxon>Tanacetum</taxon>
    </lineage>
</organism>
<feature type="region of interest" description="Disordered" evidence="1">
    <location>
        <begin position="110"/>
        <end position="177"/>
    </location>
</feature>
<protein>
    <submittedName>
        <fullName evidence="2">Uncharacterized protein</fullName>
    </submittedName>
</protein>
<feature type="compositionally biased region" description="Basic and acidic residues" evidence="1">
    <location>
        <begin position="351"/>
        <end position="363"/>
    </location>
</feature>
<proteinExistence type="predicted"/>